<keyword evidence="10" id="KW-1185">Reference proteome</keyword>
<dbReference type="OrthoDB" id="4337966at2"/>
<organism evidence="9 10">
    <name type="scientific">Kitasatospora acidiphila</name>
    <dbReference type="NCBI Taxonomy" id="2567942"/>
    <lineage>
        <taxon>Bacteria</taxon>
        <taxon>Bacillati</taxon>
        <taxon>Actinomycetota</taxon>
        <taxon>Actinomycetes</taxon>
        <taxon>Kitasatosporales</taxon>
        <taxon>Streptomycetaceae</taxon>
        <taxon>Kitasatospora</taxon>
    </lineage>
</organism>
<evidence type="ECO:0000313" key="10">
    <source>
        <dbReference type="Proteomes" id="UP000319103"/>
    </source>
</evidence>
<feature type="transmembrane region" description="Helical" evidence="7">
    <location>
        <begin position="278"/>
        <end position="296"/>
    </location>
</feature>
<dbReference type="EMBL" id="VIGB01000003">
    <property type="protein sequence ID" value="TQF04635.1"/>
    <property type="molecule type" value="Genomic_DNA"/>
</dbReference>
<keyword evidence="5 7" id="KW-0472">Membrane</keyword>
<evidence type="ECO:0000256" key="4">
    <source>
        <dbReference type="ARBA" id="ARBA00022989"/>
    </source>
</evidence>
<keyword evidence="2" id="KW-1003">Cell membrane</keyword>
<reference evidence="9 10" key="1">
    <citation type="submission" date="2019-06" db="EMBL/GenBank/DDBJ databases">
        <title>Description of Kitasatospora acidophila sp. nov. isolated from pine grove soil, and reclassification of Streptomyces novaecaesareae to Kitasatospora novaeceasareae comb. nov.</title>
        <authorList>
            <person name="Kim M.J."/>
        </authorList>
    </citation>
    <scope>NUCLEOTIDE SEQUENCE [LARGE SCALE GENOMIC DNA]</scope>
    <source>
        <strain evidence="9 10">MMS16-CNU292</strain>
    </source>
</reference>
<dbReference type="PANTHER" id="PTHR35007">
    <property type="entry name" value="INTEGRAL MEMBRANE PROTEIN-RELATED"/>
    <property type="match status" value="1"/>
</dbReference>
<evidence type="ECO:0000256" key="7">
    <source>
        <dbReference type="SAM" id="Phobius"/>
    </source>
</evidence>
<evidence type="ECO:0000313" key="9">
    <source>
        <dbReference type="EMBL" id="TQF04635.1"/>
    </source>
</evidence>
<keyword evidence="4 7" id="KW-1133">Transmembrane helix</keyword>
<feature type="transmembrane region" description="Helical" evidence="7">
    <location>
        <begin position="248"/>
        <end position="272"/>
    </location>
</feature>
<dbReference type="PANTHER" id="PTHR35007:SF4">
    <property type="entry name" value="CONSERVED TRANSMEMBRANE PROTEIN-RELATED"/>
    <property type="match status" value="1"/>
</dbReference>
<dbReference type="Proteomes" id="UP000319103">
    <property type="component" value="Unassembled WGS sequence"/>
</dbReference>
<feature type="region of interest" description="Disordered" evidence="6">
    <location>
        <begin position="311"/>
        <end position="386"/>
    </location>
</feature>
<name>A0A540W6I4_9ACTN</name>
<accession>A0A540W6I4</accession>
<gene>
    <name evidence="9" type="ORF">E6W39_23445</name>
</gene>
<evidence type="ECO:0000259" key="8">
    <source>
        <dbReference type="Pfam" id="PF00482"/>
    </source>
</evidence>
<comment type="subcellular location">
    <subcellularLocation>
        <location evidence="1">Cell membrane</location>
        <topology evidence="1">Multi-pass membrane protein</topology>
    </subcellularLocation>
</comment>
<evidence type="ECO:0000256" key="1">
    <source>
        <dbReference type="ARBA" id="ARBA00004651"/>
    </source>
</evidence>
<protein>
    <recommendedName>
        <fullName evidence="8">Type II secretion system protein GspF domain-containing protein</fullName>
    </recommendedName>
</protein>
<evidence type="ECO:0000256" key="2">
    <source>
        <dbReference type="ARBA" id="ARBA00022475"/>
    </source>
</evidence>
<dbReference type="Pfam" id="PF00482">
    <property type="entry name" value="T2SSF"/>
    <property type="match status" value="1"/>
</dbReference>
<evidence type="ECO:0000256" key="5">
    <source>
        <dbReference type="ARBA" id="ARBA00023136"/>
    </source>
</evidence>
<evidence type="ECO:0000256" key="3">
    <source>
        <dbReference type="ARBA" id="ARBA00022692"/>
    </source>
</evidence>
<proteinExistence type="predicted"/>
<keyword evidence="3 7" id="KW-0812">Transmembrane</keyword>
<feature type="compositionally biased region" description="Basic and acidic residues" evidence="6">
    <location>
        <begin position="320"/>
        <end position="329"/>
    </location>
</feature>
<dbReference type="AlphaFoldDB" id="A0A540W6I4"/>
<dbReference type="RefSeq" id="WP_141635195.1">
    <property type="nucleotide sequence ID" value="NZ_VIGB01000003.1"/>
</dbReference>
<comment type="caution">
    <text evidence="9">The sequence shown here is derived from an EMBL/GenBank/DDBJ whole genome shotgun (WGS) entry which is preliminary data.</text>
</comment>
<sequence>MNGRLLPLLSIGLLVAAAALGRARLDRRARRLRRTAAVLAQPAAELPAARWAGRLPGRLAGLFGRRPQGEPWPLPRGLAPELVLLPCGALAGWQLDSVVPLVGAALLVLPCRRWRLRHQADRLARERTAAVIELCAAVAAELRSGATPEQALDAVAAQSGEVLRRLGPEAAARLAAARYGADVPAALRWLATLPGAGGANAIAACWQVTADSGSGLAVALDRVAEALRADRALREEISSELAGPRTTAIVLAALPAFGLALGTALGAGPLRILLRTPLGVGCLVVGVLLETAGLMWTGRIVRQAMADLGVQAGGTTGSADRPEPDRRPEPPQPAQPGRRLVLRGGQWRSRRPGGPSRAMERCGAGIGTGPGGQPVARGIGGRAEAV</sequence>
<dbReference type="InterPro" id="IPR018076">
    <property type="entry name" value="T2SS_GspF_dom"/>
</dbReference>
<dbReference type="GO" id="GO:0005886">
    <property type="term" value="C:plasma membrane"/>
    <property type="evidence" value="ECO:0007669"/>
    <property type="project" value="UniProtKB-SubCell"/>
</dbReference>
<feature type="domain" description="Type II secretion system protein GspF" evidence="8">
    <location>
        <begin position="135"/>
        <end position="261"/>
    </location>
</feature>
<evidence type="ECO:0000256" key="6">
    <source>
        <dbReference type="SAM" id="MobiDB-lite"/>
    </source>
</evidence>